<organism evidence="2 3">
    <name type="scientific">Caerostris extrusa</name>
    <name type="common">Bark spider</name>
    <name type="synonym">Caerostris bankana</name>
    <dbReference type="NCBI Taxonomy" id="172846"/>
    <lineage>
        <taxon>Eukaryota</taxon>
        <taxon>Metazoa</taxon>
        <taxon>Ecdysozoa</taxon>
        <taxon>Arthropoda</taxon>
        <taxon>Chelicerata</taxon>
        <taxon>Arachnida</taxon>
        <taxon>Araneae</taxon>
        <taxon>Araneomorphae</taxon>
        <taxon>Entelegynae</taxon>
        <taxon>Araneoidea</taxon>
        <taxon>Araneidae</taxon>
        <taxon>Caerostris</taxon>
    </lineage>
</organism>
<keyword evidence="3" id="KW-1185">Reference proteome</keyword>
<reference evidence="2 3" key="1">
    <citation type="submission" date="2021-06" db="EMBL/GenBank/DDBJ databases">
        <title>Caerostris extrusa draft genome.</title>
        <authorList>
            <person name="Kono N."/>
            <person name="Arakawa K."/>
        </authorList>
    </citation>
    <scope>NUCLEOTIDE SEQUENCE [LARGE SCALE GENOMIC DNA]</scope>
</reference>
<accession>A0AAV4NNQ8</accession>
<feature type="compositionally biased region" description="Polar residues" evidence="1">
    <location>
        <begin position="78"/>
        <end position="90"/>
    </location>
</feature>
<feature type="compositionally biased region" description="Polar residues" evidence="1">
    <location>
        <begin position="98"/>
        <end position="115"/>
    </location>
</feature>
<sequence length="130" mass="14431">MPVSGFEPGACGPKDQRKVLGNRYLLQDWQETVRCQWRAHEDNAAAKGSQLHNPHCTTDKRTGVLLKSSDQKYFRGTVTDSSSSNTTKTQPSKDKSESMQNIQQPAPVTLQSTFSRPLPDAKISLPKDKS</sequence>
<evidence type="ECO:0000256" key="1">
    <source>
        <dbReference type="SAM" id="MobiDB-lite"/>
    </source>
</evidence>
<evidence type="ECO:0000313" key="3">
    <source>
        <dbReference type="Proteomes" id="UP001054945"/>
    </source>
</evidence>
<comment type="caution">
    <text evidence="2">The sequence shown here is derived from an EMBL/GenBank/DDBJ whole genome shotgun (WGS) entry which is preliminary data.</text>
</comment>
<name>A0AAV4NNQ8_CAEEX</name>
<proteinExistence type="predicted"/>
<feature type="region of interest" description="Disordered" evidence="1">
    <location>
        <begin position="44"/>
        <end position="130"/>
    </location>
</feature>
<dbReference type="Proteomes" id="UP001054945">
    <property type="component" value="Unassembled WGS sequence"/>
</dbReference>
<protein>
    <submittedName>
        <fullName evidence="2">Uncharacterized protein</fullName>
    </submittedName>
</protein>
<dbReference type="EMBL" id="BPLR01003561">
    <property type="protein sequence ID" value="GIX86014.1"/>
    <property type="molecule type" value="Genomic_DNA"/>
</dbReference>
<evidence type="ECO:0000313" key="2">
    <source>
        <dbReference type="EMBL" id="GIX86014.1"/>
    </source>
</evidence>
<gene>
    <name evidence="2" type="ORF">CEXT_283831</name>
</gene>
<dbReference type="AlphaFoldDB" id="A0AAV4NNQ8"/>